<evidence type="ECO:0000313" key="1">
    <source>
        <dbReference type="EMBL" id="KAI3696542.1"/>
    </source>
</evidence>
<sequence length="183" mass="21082">MLTSTALTAAQEVVRCLLPTTLPQGIRVTVSFQDHRLMLQSVAKIPSPRLELNNTKKHELCVCTMPDAMDTTLMNVVHHFHLRKGFRYKNVRQTTAVINHYKYQVWEAFWAKFYRRVATYVADWQDNHNEGSRDRAPGLGTEAIEPSDWSLRFCEVWDSGLRDFVLGNLADTYTGLLPWDIPT</sequence>
<keyword evidence="2" id="KW-1185">Reference proteome</keyword>
<name>A0ACB8ZFG7_9ASTR</name>
<proteinExistence type="predicted"/>
<protein>
    <submittedName>
        <fullName evidence="1">Uncharacterized protein</fullName>
    </submittedName>
</protein>
<accession>A0ACB8ZFG7</accession>
<comment type="caution">
    <text evidence="1">The sequence shown here is derived from an EMBL/GenBank/DDBJ whole genome shotgun (WGS) entry which is preliminary data.</text>
</comment>
<dbReference type="Proteomes" id="UP001056120">
    <property type="component" value="Linkage Group LG26"/>
</dbReference>
<gene>
    <name evidence="1" type="ORF">L1987_79560</name>
</gene>
<evidence type="ECO:0000313" key="2">
    <source>
        <dbReference type="Proteomes" id="UP001056120"/>
    </source>
</evidence>
<dbReference type="EMBL" id="CM042043">
    <property type="protein sequence ID" value="KAI3696542.1"/>
    <property type="molecule type" value="Genomic_DNA"/>
</dbReference>
<reference evidence="1 2" key="2">
    <citation type="journal article" date="2022" name="Mol. Ecol. Resour.">
        <title>The genomes of chicory, endive, great burdock and yacon provide insights into Asteraceae paleo-polyploidization history and plant inulin production.</title>
        <authorList>
            <person name="Fan W."/>
            <person name="Wang S."/>
            <person name="Wang H."/>
            <person name="Wang A."/>
            <person name="Jiang F."/>
            <person name="Liu H."/>
            <person name="Zhao H."/>
            <person name="Xu D."/>
            <person name="Zhang Y."/>
        </authorList>
    </citation>
    <scope>NUCLEOTIDE SEQUENCE [LARGE SCALE GENOMIC DNA]</scope>
    <source>
        <strain evidence="2">cv. Yunnan</strain>
        <tissue evidence="1">Leaves</tissue>
    </source>
</reference>
<organism evidence="1 2">
    <name type="scientific">Smallanthus sonchifolius</name>
    <dbReference type="NCBI Taxonomy" id="185202"/>
    <lineage>
        <taxon>Eukaryota</taxon>
        <taxon>Viridiplantae</taxon>
        <taxon>Streptophyta</taxon>
        <taxon>Embryophyta</taxon>
        <taxon>Tracheophyta</taxon>
        <taxon>Spermatophyta</taxon>
        <taxon>Magnoliopsida</taxon>
        <taxon>eudicotyledons</taxon>
        <taxon>Gunneridae</taxon>
        <taxon>Pentapetalae</taxon>
        <taxon>asterids</taxon>
        <taxon>campanulids</taxon>
        <taxon>Asterales</taxon>
        <taxon>Asteraceae</taxon>
        <taxon>Asteroideae</taxon>
        <taxon>Heliantheae alliance</taxon>
        <taxon>Millerieae</taxon>
        <taxon>Smallanthus</taxon>
    </lineage>
</organism>
<reference evidence="2" key="1">
    <citation type="journal article" date="2022" name="Mol. Ecol. Resour.">
        <title>The genomes of chicory, endive, great burdock and yacon provide insights into Asteraceae palaeo-polyploidization history and plant inulin production.</title>
        <authorList>
            <person name="Fan W."/>
            <person name="Wang S."/>
            <person name="Wang H."/>
            <person name="Wang A."/>
            <person name="Jiang F."/>
            <person name="Liu H."/>
            <person name="Zhao H."/>
            <person name="Xu D."/>
            <person name="Zhang Y."/>
        </authorList>
    </citation>
    <scope>NUCLEOTIDE SEQUENCE [LARGE SCALE GENOMIC DNA]</scope>
    <source>
        <strain evidence="2">cv. Yunnan</strain>
    </source>
</reference>